<gene>
    <name evidence="2" type="ORF">FHX73_1516</name>
</gene>
<dbReference type="OrthoDB" id="4186539at2"/>
<reference evidence="2 3" key="1">
    <citation type="submission" date="2019-06" db="EMBL/GenBank/DDBJ databases">
        <title>Sequencing the genomes of 1000 actinobacteria strains.</title>
        <authorList>
            <person name="Klenk H.-P."/>
        </authorList>
    </citation>
    <scope>NUCLEOTIDE SEQUENCE [LARGE SCALE GENOMIC DNA]</scope>
    <source>
        <strain evidence="2 3">DSM 44826</strain>
    </source>
</reference>
<dbReference type="EMBL" id="VIWT01000005">
    <property type="protein sequence ID" value="TWF73405.1"/>
    <property type="molecule type" value="Genomic_DNA"/>
</dbReference>
<protein>
    <recommendedName>
        <fullName evidence="4">Tetratricopeptide repeat protein</fullName>
    </recommendedName>
</protein>
<sequence>MEWFEQAREAEQLRDWDTAISLVSARAVCSSADYHAHDVHLWHMDLLVGAGRFAELAELARTDSHARRRLNKALRARGDVAGLRERVEAGDGSALYGLVQLLCETGRIEEAERAVRDLGPENEYAQQTLERFRPSPDGP</sequence>
<feature type="compositionally biased region" description="Basic and acidic residues" evidence="1">
    <location>
        <begin position="130"/>
        <end position="139"/>
    </location>
</feature>
<evidence type="ECO:0008006" key="4">
    <source>
        <dbReference type="Google" id="ProtNLM"/>
    </source>
</evidence>
<keyword evidence="3" id="KW-1185">Reference proteome</keyword>
<feature type="region of interest" description="Disordered" evidence="1">
    <location>
        <begin position="119"/>
        <end position="139"/>
    </location>
</feature>
<dbReference type="AlphaFoldDB" id="A0A561SEV7"/>
<evidence type="ECO:0000313" key="3">
    <source>
        <dbReference type="Proteomes" id="UP000317940"/>
    </source>
</evidence>
<evidence type="ECO:0000256" key="1">
    <source>
        <dbReference type="SAM" id="MobiDB-lite"/>
    </source>
</evidence>
<evidence type="ECO:0000313" key="2">
    <source>
        <dbReference type="EMBL" id="TWF73405.1"/>
    </source>
</evidence>
<accession>A0A561SEV7</accession>
<name>A0A561SEV7_9ACTN</name>
<dbReference type="RefSeq" id="WP_145910397.1">
    <property type="nucleotide sequence ID" value="NZ_BAAAMZ010000001.1"/>
</dbReference>
<comment type="caution">
    <text evidence="2">The sequence shown here is derived from an EMBL/GenBank/DDBJ whole genome shotgun (WGS) entry which is preliminary data.</text>
</comment>
<dbReference type="Proteomes" id="UP000317940">
    <property type="component" value="Unassembled WGS sequence"/>
</dbReference>
<proteinExistence type="predicted"/>
<organism evidence="2 3">
    <name type="scientific">Kitasatospora viridis</name>
    <dbReference type="NCBI Taxonomy" id="281105"/>
    <lineage>
        <taxon>Bacteria</taxon>
        <taxon>Bacillati</taxon>
        <taxon>Actinomycetota</taxon>
        <taxon>Actinomycetes</taxon>
        <taxon>Kitasatosporales</taxon>
        <taxon>Streptomycetaceae</taxon>
        <taxon>Kitasatospora</taxon>
    </lineage>
</organism>